<dbReference type="CDD" id="cd06193">
    <property type="entry name" value="siderophore_interacting"/>
    <property type="match status" value="1"/>
</dbReference>
<dbReference type="InterPro" id="IPR017938">
    <property type="entry name" value="Riboflavin_synthase-like_b-brl"/>
</dbReference>
<dbReference type="InterPro" id="IPR039261">
    <property type="entry name" value="FNR_nucleotide-bd"/>
</dbReference>
<dbReference type="EMBL" id="JAMTCK010000001">
    <property type="protein sequence ID" value="MCP2163259.1"/>
    <property type="molecule type" value="Genomic_DNA"/>
</dbReference>
<dbReference type="Pfam" id="PF04954">
    <property type="entry name" value="SIP"/>
    <property type="match status" value="1"/>
</dbReference>
<accession>A0AAE3GA82</accession>
<protein>
    <submittedName>
        <fullName evidence="2">NADPH-dependent ferric siderophore reductase, contains FAD-binding and SIP domains</fullName>
    </submittedName>
</protein>
<name>A0AAE3GA82_9PSEU</name>
<evidence type="ECO:0000313" key="2">
    <source>
        <dbReference type="EMBL" id="MCP2163259.1"/>
    </source>
</evidence>
<organism evidence="2 3">
    <name type="scientific">Goodfellowiella coeruleoviolacea</name>
    <dbReference type="NCBI Taxonomy" id="334858"/>
    <lineage>
        <taxon>Bacteria</taxon>
        <taxon>Bacillati</taxon>
        <taxon>Actinomycetota</taxon>
        <taxon>Actinomycetes</taxon>
        <taxon>Pseudonocardiales</taxon>
        <taxon>Pseudonocardiaceae</taxon>
        <taxon>Goodfellowiella</taxon>
    </lineage>
</organism>
<dbReference type="InterPro" id="IPR013113">
    <property type="entry name" value="SIP_FAD-bd"/>
</dbReference>
<dbReference type="InterPro" id="IPR039374">
    <property type="entry name" value="SIP_fam"/>
</dbReference>
<keyword evidence="3" id="KW-1185">Reference proteome</keyword>
<sequence length="277" mass="30624">MTSPPTAKAEPSVRPYRVFPVTVRGAVLVTPRMRRITLAGAELAGATSSGLDQRIKVLLPQDGQREPVIGGDGDWYQHHQRLPEEVRPVMRTYTVRRFRPWDNELDVDFVLHGDTGPASRWAARAVVGDRLAVVAPDAQHTPIIGYEYRPPRTSEWSLIAGDETALPAIGAIVESLGPHDRAEVFVEVADQTEVQPLVSVADVRFTWICRDGARPGQPRGLLPAVRAAALPDRPGYAWLAGEAGMIARLRRHLVGERGFDRGSVYFSGYWKSEDHRA</sequence>
<dbReference type="Gene3D" id="3.40.50.80">
    <property type="entry name" value="Nucleotide-binding domain of ferredoxin-NADP reductase (FNR) module"/>
    <property type="match status" value="1"/>
</dbReference>
<dbReference type="PROSITE" id="PS51384">
    <property type="entry name" value="FAD_FR"/>
    <property type="match status" value="1"/>
</dbReference>
<dbReference type="PANTHER" id="PTHR30157">
    <property type="entry name" value="FERRIC REDUCTASE, NADPH-DEPENDENT"/>
    <property type="match status" value="1"/>
</dbReference>
<dbReference type="GO" id="GO:0016491">
    <property type="term" value="F:oxidoreductase activity"/>
    <property type="evidence" value="ECO:0007669"/>
    <property type="project" value="InterPro"/>
</dbReference>
<evidence type="ECO:0000259" key="1">
    <source>
        <dbReference type="PROSITE" id="PS51384"/>
    </source>
</evidence>
<reference evidence="2" key="1">
    <citation type="submission" date="2022-06" db="EMBL/GenBank/DDBJ databases">
        <title>Genomic Encyclopedia of Archaeal and Bacterial Type Strains, Phase II (KMG-II): from individual species to whole genera.</title>
        <authorList>
            <person name="Goeker M."/>
        </authorList>
    </citation>
    <scope>NUCLEOTIDE SEQUENCE</scope>
    <source>
        <strain evidence="2">DSM 43935</strain>
    </source>
</reference>
<dbReference type="Proteomes" id="UP001206128">
    <property type="component" value="Unassembled WGS sequence"/>
</dbReference>
<gene>
    <name evidence="2" type="ORF">LX83_000099</name>
</gene>
<dbReference type="InterPro" id="IPR017927">
    <property type="entry name" value="FAD-bd_FR_type"/>
</dbReference>
<dbReference type="AlphaFoldDB" id="A0AAE3GA82"/>
<dbReference type="InterPro" id="IPR007037">
    <property type="entry name" value="SIP_rossman_dom"/>
</dbReference>
<dbReference type="Pfam" id="PF08021">
    <property type="entry name" value="FAD_binding_9"/>
    <property type="match status" value="1"/>
</dbReference>
<dbReference type="Gene3D" id="2.40.30.10">
    <property type="entry name" value="Translation factors"/>
    <property type="match status" value="1"/>
</dbReference>
<evidence type="ECO:0000313" key="3">
    <source>
        <dbReference type="Proteomes" id="UP001206128"/>
    </source>
</evidence>
<dbReference type="PANTHER" id="PTHR30157:SF0">
    <property type="entry name" value="NADPH-DEPENDENT FERRIC-CHELATE REDUCTASE"/>
    <property type="match status" value="1"/>
</dbReference>
<feature type="domain" description="FAD-binding FR-type" evidence="1">
    <location>
        <begin position="16"/>
        <end position="143"/>
    </location>
</feature>
<comment type="caution">
    <text evidence="2">The sequence shown here is derived from an EMBL/GenBank/DDBJ whole genome shotgun (WGS) entry which is preliminary data.</text>
</comment>
<dbReference type="SUPFAM" id="SSF63380">
    <property type="entry name" value="Riboflavin synthase domain-like"/>
    <property type="match status" value="1"/>
</dbReference>
<proteinExistence type="predicted"/>
<dbReference type="RefSeq" id="WP_253765742.1">
    <property type="nucleotide sequence ID" value="NZ_JAMTCK010000001.1"/>
</dbReference>